<protein>
    <submittedName>
        <fullName evidence="3">Uncharacterized protein</fullName>
    </submittedName>
</protein>
<sequence>MQKLVVILMLIVLASSVELNPKVPLGEKGDMAMKKVPQQELDTFSYAFNGRAGRGNVKPCNVGGCLCNC</sequence>
<dbReference type="Proteomes" id="UP000887540">
    <property type="component" value="Unplaced"/>
</dbReference>
<feature type="chain" id="PRO_5037148731" evidence="1">
    <location>
        <begin position="17"/>
        <end position="69"/>
    </location>
</feature>
<evidence type="ECO:0000313" key="3">
    <source>
        <dbReference type="WBParaSite" id="ACRNAN_Path_1471.g5755.t1"/>
    </source>
</evidence>
<name>A0A914C0Y2_9BILA</name>
<dbReference type="WBParaSite" id="ACRNAN_Path_1471.g5755.t1">
    <property type="protein sequence ID" value="ACRNAN_Path_1471.g5755.t1"/>
    <property type="gene ID" value="ACRNAN_Path_1471.g5755"/>
</dbReference>
<organism evidence="2 3">
    <name type="scientific">Acrobeloides nanus</name>
    <dbReference type="NCBI Taxonomy" id="290746"/>
    <lineage>
        <taxon>Eukaryota</taxon>
        <taxon>Metazoa</taxon>
        <taxon>Ecdysozoa</taxon>
        <taxon>Nematoda</taxon>
        <taxon>Chromadorea</taxon>
        <taxon>Rhabditida</taxon>
        <taxon>Tylenchina</taxon>
        <taxon>Cephalobomorpha</taxon>
        <taxon>Cephaloboidea</taxon>
        <taxon>Cephalobidae</taxon>
        <taxon>Acrobeloides</taxon>
    </lineage>
</organism>
<keyword evidence="2" id="KW-1185">Reference proteome</keyword>
<reference evidence="3" key="1">
    <citation type="submission" date="2022-11" db="UniProtKB">
        <authorList>
            <consortium name="WormBaseParasite"/>
        </authorList>
    </citation>
    <scope>IDENTIFICATION</scope>
</reference>
<evidence type="ECO:0000256" key="1">
    <source>
        <dbReference type="SAM" id="SignalP"/>
    </source>
</evidence>
<proteinExistence type="predicted"/>
<dbReference type="AlphaFoldDB" id="A0A914C0Y2"/>
<keyword evidence="1" id="KW-0732">Signal</keyword>
<evidence type="ECO:0000313" key="2">
    <source>
        <dbReference type="Proteomes" id="UP000887540"/>
    </source>
</evidence>
<accession>A0A914C0Y2</accession>
<feature type="signal peptide" evidence="1">
    <location>
        <begin position="1"/>
        <end position="16"/>
    </location>
</feature>